<organism evidence="1 2">
    <name type="scientific">Haematococcus lacustris</name>
    <name type="common">Green alga</name>
    <name type="synonym">Haematococcus pluvialis</name>
    <dbReference type="NCBI Taxonomy" id="44745"/>
    <lineage>
        <taxon>Eukaryota</taxon>
        <taxon>Viridiplantae</taxon>
        <taxon>Chlorophyta</taxon>
        <taxon>core chlorophytes</taxon>
        <taxon>Chlorophyceae</taxon>
        <taxon>CS clade</taxon>
        <taxon>Chlamydomonadales</taxon>
        <taxon>Haematococcaceae</taxon>
        <taxon>Haematococcus</taxon>
    </lineage>
</organism>
<dbReference type="Gene3D" id="3.90.1150.10">
    <property type="entry name" value="Aspartate Aminotransferase, domain 1"/>
    <property type="match status" value="1"/>
</dbReference>
<comment type="caution">
    <text evidence="1">The sequence shown here is derived from an EMBL/GenBank/DDBJ whole genome shotgun (WGS) entry which is preliminary data.</text>
</comment>
<proteinExistence type="predicted"/>
<reference evidence="1 2" key="1">
    <citation type="submission" date="2020-02" db="EMBL/GenBank/DDBJ databases">
        <title>Draft genome sequence of Haematococcus lacustris strain NIES-144.</title>
        <authorList>
            <person name="Morimoto D."/>
            <person name="Nakagawa S."/>
            <person name="Yoshida T."/>
            <person name="Sawayama S."/>
        </authorList>
    </citation>
    <scope>NUCLEOTIDE SEQUENCE [LARGE SCALE GENOMIC DNA]</scope>
    <source>
        <strain evidence="1 2">NIES-144</strain>
    </source>
</reference>
<dbReference type="Proteomes" id="UP000485058">
    <property type="component" value="Unassembled WGS sequence"/>
</dbReference>
<name>A0A699YDI5_HAELA</name>
<evidence type="ECO:0000313" key="2">
    <source>
        <dbReference type="Proteomes" id="UP000485058"/>
    </source>
</evidence>
<evidence type="ECO:0000313" key="1">
    <source>
        <dbReference type="EMBL" id="GFH08093.1"/>
    </source>
</evidence>
<gene>
    <name evidence="1" type="ORF">HaLaN_03004</name>
</gene>
<protein>
    <submittedName>
        <fullName evidence="1">Aminotran_1_2 domain-containing protein</fullName>
    </submittedName>
</protein>
<feature type="non-terminal residue" evidence="1">
    <location>
        <position position="90"/>
    </location>
</feature>
<dbReference type="EMBL" id="BLLF01000136">
    <property type="protein sequence ID" value="GFH08093.1"/>
    <property type="molecule type" value="Genomic_DNA"/>
</dbReference>
<dbReference type="InterPro" id="IPR015422">
    <property type="entry name" value="PyrdxlP-dep_Trfase_small"/>
</dbReference>
<sequence>MVLQMGNLRGVAACGWGAARRCFAAAPDALPDYSQLDVMRSANTYKVERVITSPQATSIGVGQGAGQKEVLNFCANNYLGANQCFLPFCP</sequence>
<keyword evidence="2" id="KW-1185">Reference proteome</keyword>
<accession>A0A699YDI5</accession>
<dbReference type="AlphaFoldDB" id="A0A699YDI5"/>